<feature type="compositionally biased region" description="Basic and acidic residues" evidence="1">
    <location>
        <begin position="49"/>
        <end position="59"/>
    </location>
</feature>
<organism evidence="2 3">
    <name type="scientific">Sordaria brevicollis</name>
    <dbReference type="NCBI Taxonomy" id="83679"/>
    <lineage>
        <taxon>Eukaryota</taxon>
        <taxon>Fungi</taxon>
        <taxon>Dikarya</taxon>
        <taxon>Ascomycota</taxon>
        <taxon>Pezizomycotina</taxon>
        <taxon>Sordariomycetes</taxon>
        <taxon>Sordariomycetidae</taxon>
        <taxon>Sordariales</taxon>
        <taxon>Sordariaceae</taxon>
        <taxon>Sordaria</taxon>
    </lineage>
</organism>
<comment type="caution">
    <text evidence="2">The sequence shown here is derived from an EMBL/GenBank/DDBJ whole genome shotgun (WGS) entry which is preliminary data.</text>
</comment>
<reference evidence="2" key="2">
    <citation type="submission" date="2023-07" db="EMBL/GenBank/DDBJ databases">
        <authorList>
            <consortium name="Lawrence Berkeley National Laboratory"/>
            <person name="Haridas S."/>
            <person name="Hensen N."/>
            <person name="Bonometti L."/>
            <person name="Westerberg I."/>
            <person name="Brannstrom I.O."/>
            <person name="Guillou S."/>
            <person name="Cros-Aarteil S."/>
            <person name="Calhoun S."/>
            <person name="Kuo A."/>
            <person name="Mondo S."/>
            <person name="Pangilinan J."/>
            <person name="Riley R."/>
            <person name="LaButti K."/>
            <person name="Andreopoulos B."/>
            <person name="Lipzen A."/>
            <person name="Chen C."/>
            <person name="Yanf M."/>
            <person name="Daum C."/>
            <person name="Ng V."/>
            <person name="Clum A."/>
            <person name="Steindorff A."/>
            <person name="Ohm R."/>
            <person name="Martin F."/>
            <person name="Silar P."/>
            <person name="Natvig D."/>
            <person name="Lalanne C."/>
            <person name="Gautier V."/>
            <person name="Ament-velasquez S.L."/>
            <person name="Kruys A."/>
            <person name="Hutchinson M.I."/>
            <person name="Powell A.J."/>
            <person name="Barry K."/>
            <person name="Miller A.N."/>
            <person name="Grigoriev I.V."/>
            <person name="Debuchy R."/>
            <person name="Gladieux P."/>
            <person name="Thoren M.H."/>
            <person name="Johannesson H."/>
        </authorList>
    </citation>
    <scope>NUCLEOTIDE SEQUENCE</scope>
    <source>
        <strain evidence="2">FGSC 1904</strain>
    </source>
</reference>
<dbReference type="Proteomes" id="UP001281003">
    <property type="component" value="Unassembled WGS sequence"/>
</dbReference>
<evidence type="ECO:0000313" key="3">
    <source>
        <dbReference type="Proteomes" id="UP001281003"/>
    </source>
</evidence>
<gene>
    <name evidence="2" type="ORF">B0T20DRAFT_485100</name>
</gene>
<sequence>IKTIPSAIVYHIHIRISKQTSNHTHTPFFTPLAVAMEPPKRPQSQGQPGEKRKRPDTDSHYGQSSSSASASERQTTPPPSDAQTSSNKKESSGVEGQQQPSSPVSESHEHEQAHSPTSKPAPSALGNGQTAHANGMVDGSEVEQHEGHGDEEEAGHSAQEGNGISMGHGQGTQGSENEPESPKTMKVFEHLQELSGLP</sequence>
<keyword evidence="3" id="KW-1185">Reference proteome</keyword>
<feature type="non-terminal residue" evidence="2">
    <location>
        <position position="1"/>
    </location>
</feature>
<reference evidence="2" key="1">
    <citation type="journal article" date="2023" name="Mol. Phylogenet. Evol.">
        <title>Genome-scale phylogeny and comparative genomics of the fungal order Sordariales.</title>
        <authorList>
            <person name="Hensen N."/>
            <person name="Bonometti L."/>
            <person name="Westerberg I."/>
            <person name="Brannstrom I.O."/>
            <person name="Guillou S."/>
            <person name="Cros-Aarteil S."/>
            <person name="Calhoun S."/>
            <person name="Haridas S."/>
            <person name="Kuo A."/>
            <person name="Mondo S."/>
            <person name="Pangilinan J."/>
            <person name="Riley R."/>
            <person name="LaButti K."/>
            <person name="Andreopoulos B."/>
            <person name="Lipzen A."/>
            <person name="Chen C."/>
            <person name="Yan M."/>
            <person name="Daum C."/>
            <person name="Ng V."/>
            <person name="Clum A."/>
            <person name="Steindorff A."/>
            <person name="Ohm R.A."/>
            <person name="Martin F."/>
            <person name="Silar P."/>
            <person name="Natvig D.O."/>
            <person name="Lalanne C."/>
            <person name="Gautier V."/>
            <person name="Ament-Velasquez S.L."/>
            <person name="Kruys A."/>
            <person name="Hutchinson M.I."/>
            <person name="Powell A.J."/>
            <person name="Barry K."/>
            <person name="Miller A.N."/>
            <person name="Grigoriev I.V."/>
            <person name="Debuchy R."/>
            <person name="Gladieux P."/>
            <person name="Hiltunen Thoren M."/>
            <person name="Johannesson H."/>
        </authorList>
    </citation>
    <scope>NUCLEOTIDE SEQUENCE</scope>
    <source>
        <strain evidence="2">FGSC 1904</strain>
    </source>
</reference>
<accession>A0AAE0PMB3</accession>
<feature type="region of interest" description="Disordered" evidence="1">
    <location>
        <begin position="22"/>
        <end position="186"/>
    </location>
</feature>
<feature type="compositionally biased region" description="Polar residues" evidence="1">
    <location>
        <begin position="114"/>
        <end position="132"/>
    </location>
</feature>
<evidence type="ECO:0000313" key="2">
    <source>
        <dbReference type="EMBL" id="KAK3402506.1"/>
    </source>
</evidence>
<feature type="compositionally biased region" description="Low complexity" evidence="1">
    <location>
        <begin position="94"/>
        <end position="105"/>
    </location>
</feature>
<protein>
    <submittedName>
        <fullName evidence="2">Uncharacterized protein</fullName>
    </submittedName>
</protein>
<dbReference type="AlphaFoldDB" id="A0AAE0PMB3"/>
<proteinExistence type="predicted"/>
<name>A0AAE0PMB3_SORBR</name>
<evidence type="ECO:0000256" key="1">
    <source>
        <dbReference type="SAM" id="MobiDB-lite"/>
    </source>
</evidence>
<dbReference type="EMBL" id="JAUTDP010000001">
    <property type="protein sequence ID" value="KAK3402506.1"/>
    <property type="molecule type" value="Genomic_DNA"/>
</dbReference>